<dbReference type="PANTHER" id="PTHR24223">
    <property type="entry name" value="ATP-BINDING CASSETTE SUB-FAMILY C"/>
    <property type="match status" value="1"/>
</dbReference>
<keyword evidence="7" id="KW-0067">ATP-binding</keyword>
<evidence type="ECO:0000256" key="5">
    <source>
        <dbReference type="ARBA" id="ARBA00022737"/>
    </source>
</evidence>
<feature type="transmembrane region" description="Helical" evidence="12">
    <location>
        <begin position="400"/>
        <end position="420"/>
    </location>
</feature>
<feature type="transmembrane region" description="Helical" evidence="12">
    <location>
        <begin position="110"/>
        <end position="130"/>
    </location>
</feature>
<comment type="catalytic activity">
    <reaction evidence="11">
        <text>leukotriene C4(in) + ATP + H2O = leukotriene C4(out) + ADP + phosphate + H(+)</text>
        <dbReference type="Rhea" id="RHEA:38963"/>
        <dbReference type="ChEBI" id="CHEBI:15377"/>
        <dbReference type="ChEBI" id="CHEBI:15378"/>
        <dbReference type="ChEBI" id="CHEBI:30616"/>
        <dbReference type="ChEBI" id="CHEBI:43474"/>
        <dbReference type="ChEBI" id="CHEBI:57973"/>
        <dbReference type="ChEBI" id="CHEBI:456216"/>
    </reaction>
    <physiologicalReaction direction="left-to-right" evidence="11">
        <dbReference type="Rhea" id="RHEA:38964"/>
    </physiologicalReaction>
</comment>
<feature type="transmembrane region" description="Helical" evidence="12">
    <location>
        <begin position="79"/>
        <end position="98"/>
    </location>
</feature>
<evidence type="ECO:0000256" key="7">
    <source>
        <dbReference type="ARBA" id="ARBA00022840"/>
    </source>
</evidence>
<feature type="transmembrane region" description="Helical" evidence="12">
    <location>
        <begin position="1023"/>
        <end position="1041"/>
    </location>
</feature>
<dbReference type="Pfam" id="PF00005">
    <property type="entry name" value="ABC_tran"/>
    <property type="match status" value="2"/>
</dbReference>
<dbReference type="InterPro" id="IPR003439">
    <property type="entry name" value="ABC_transporter-like_ATP-bd"/>
</dbReference>
<evidence type="ECO:0000256" key="12">
    <source>
        <dbReference type="SAM" id="Phobius"/>
    </source>
</evidence>
<dbReference type="CDD" id="cd03250">
    <property type="entry name" value="ABCC_MRP_domain1"/>
    <property type="match status" value="1"/>
</dbReference>
<feature type="transmembrane region" description="Helical" evidence="12">
    <location>
        <begin position="923"/>
        <end position="949"/>
    </location>
</feature>
<feature type="domain" description="ABC transporter" evidence="13">
    <location>
        <begin position="1200"/>
        <end position="1434"/>
    </location>
</feature>
<dbReference type="GO" id="GO:0015431">
    <property type="term" value="F:ABC-type glutathione S-conjugate transporter activity"/>
    <property type="evidence" value="ECO:0007669"/>
    <property type="project" value="UniProtKB-EC"/>
</dbReference>
<dbReference type="Gene3D" id="1.20.1560.10">
    <property type="entry name" value="ABC transporter type 1, transmembrane domain"/>
    <property type="match status" value="2"/>
</dbReference>
<dbReference type="CDD" id="cd18603">
    <property type="entry name" value="ABC_6TM_MRP1_2_3_6_D2_like"/>
    <property type="match status" value="1"/>
</dbReference>
<comment type="caution">
    <text evidence="15">The sequence shown here is derived from an EMBL/GenBank/DDBJ whole genome shotgun (WGS) entry which is preliminary data.</text>
</comment>
<dbReference type="FunFam" id="1.20.1560.10:FF:000006">
    <property type="entry name" value="ATP-binding cassette, sub-family C (CFTR/MRP), member 9"/>
    <property type="match status" value="1"/>
</dbReference>
<dbReference type="CDD" id="cd03244">
    <property type="entry name" value="ABCC_MRP_domain2"/>
    <property type="match status" value="1"/>
</dbReference>
<comment type="subcellular location">
    <subcellularLocation>
        <location evidence="1">Vacuole membrane</location>
        <topology evidence="1">Multi-pass membrane protein</topology>
    </subcellularLocation>
</comment>
<dbReference type="PROSITE" id="PS00211">
    <property type="entry name" value="ABC_TRANSPORTER_1"/>
    <property type="match status" value="1"/>
</dbReference>
<keyword evidence="3" id="KW-0813">Transport</keyword>
<dbReference type="InterPro" id="IPR036640">
    <property type="entry name" value="ABC1_TM_sf"/>
</dbReference>
<evidence type="ECO:0000256" key="2">
    <source>
        <dbReference type="ARBA" id="ARBA00009726"/>
    </source>
</evidence>
<keyword evidence="9 12" id="KW-0472">Membrane</keyword>
<dbReference type="EC" id="7.6.2.3" evidence="10"/>
<evidence type="ECO:0000256" key="4">
    <source>
        <dbReference type="ARBA" id="ARBA00022692"/>
    </source>
</evidence>
<dbReference type="FunFam" id="3.40.50.300:FF:000997">
    <property type="entry name" value="Multidrug resistance-associated protein 1"/>
    <property type="match status" value="1"/>
</dbReference>
<dbReference type="SUPFAM" id="SSF90123">
    <property type="entry name" value="ABC transporter transmembrane region"/>
    <property type="match status" value="2"/>
</dbReference>
<dbReference type="FunFam" id="3.40.50.300:FF:000074">
    <property type="entry name" value="Multidrug resistance-associated protein 5 isoform 1"/>
    <property type="match status" value="1"/>
</dbReference>
<feature type="domain" description="ABC transmembrane type-1" evidence="14">
    <location>
        <begin position="258"/>
        <end position="540"/>
    </location>
</feature>
<feature type="domain" description="ABC transmembrane type-1" evidence="14">
    <location>
        <begin position="883"/>
        <end position="1163"/>
    </location>
</feature>
<dbReference type="PANTHER" id="PTHR24223:SF443">
    <property type="entry name" value="MULTIDRUG-RESISTANCE LIKE PROTEIN 1, ISOFORM I"/>
    <property type="match status" value="1"/>
</dbReference>
<feature type="transmembrane region" description="Helical" evidence="12">
    <location>
        <begin position="373"/>
        <end position="394"/>
    </location>
</feature>
<dbReference type="FunFam" id="1.20.1560.10:FF:000001">
    <property type="entry name" value="ATP-binding cassette subfamily C member 1"/>
    <property type="match status" value="1"/>
</dbReference>
<dbReference type="Pfam" id="PF00664">
    <property type="entry name" value="ABC_membrane"/>
    <property type="match status" value="2"/>
</dbReference>
<dbReference type="EMBL" id="BMAO01037705">
    <property type="protein sequence ID" value="GFR19564.1"/>
    <property type="molecule type" value="Genomic_DNA"/>
</dbReference>
<sequence>MNGNFCSDQFWDVNQTWNSQIPQFSTCFEDTIFISVPCLSYCLILFFNLCLSFILLTLSCVWCGIIVRDTYYDHDVPYSSLISSCLRVATFFLVTLTMSKHRLCGVTTSVALSIFWLIFSFCSILLYRSAFIKYFYSGSEAASGIVFILNMLFYPIVFLQFILSVFVDKKKFSLLEESIVMNEVSFLTNISFLWFVKYIHKSRQKLLAVEDLFFPFKSLTTKHIYGAFEKHWKYYLLPGKHPNVSLIWALVKAFWPCILGTVVMDLLFLVFILIPSLLLDRIIDFSKNDFYSWRGYFYAVLIFLTDFVGKITLNNSVHLMSISCIQLQSALMGALFRKNLTMSTAARKDHASGALMSLLTVDVKRIQWFTMQFSTMIAAPLRIILIIFIMWQYIGISTLAGIGIIAILFPISYFVSRVGWKYSDKQMEVKDLRLKLMNEILNGIKILKLYAWEIPFAGRVSDSRKDEMKWIRYSFYTYVVTSFIYYCAPFAVSVVTFATFLLTDQNNVLDPTKAFVTLTLMEQLRYALFELPDAIADLIQFNISLKRLKSFFSCENKDDKVVGNNPEQGEAVTIKDATFSWATDSDCVLKNINLHVPYGKLIAIIGPVGSGKSSLLSGILGELYKKSGSVDIKGSVAYVPQVTWVLNRTLKDNILLVKHMVEDKYNKVLDLCCLRSDLEILPAGDLTEIGEKGVNLSGGQKLRVNLAQAVYQDKDIYLLDDPLSAVDVHVRKSLFSDVIGNTGLLGNKTRILVTHDVSVLQDVDLIVSMKDGEIDEIGSYTDLMNKKGSFASFVEEHSNVKEAEEVAAENGGLTISRLNSKDSAASKDYEMGDQMIINTAKHLESVEEEIEYRLTDDERMEVGGVHRLVYWNYAKQMGVHFLIGGALGYFLYAAFEAGANIWLSKWSSDVSSHNGTSNTVWRLSMYGTLGLAQVSSSLLGSLLLVFGATRASERYHRFMLDSVMKSPMFFFDTTPVGRIINRFTTDLEVLDNQLIYRIEGWFNCIFSAIASFVIIAMNTPIFLASLVPLGAIYYFIQKLHLNTFRQIKRLESTGRSPIYSLFMESIQGVSSITAYGVQKDFIETFEEKVDKYFVCVFNTFVCNRWLAFCLNTLGSLIIFIATLLAIQGRHTLSPAAVGLIVTYSLTVTEALKWLVRMNSELEDKSIAVERVNEFCHLNPEAPWDLSCEGLTKDWPRNGHISFDEYSTRYRENLDLVLKEINLSIEAAEKVGIIGRTGAGKSSITLALFRIIEPVSGTIMIDNIDITKIGLHNLRSKLTIIPQDPVLFNGTLRMNLDPNNEHSDDEIWESLEKSYLKTFVSNLNEALEYNVEEGGANLSAGQRQLVCLARALLKNSKILVLDEATASVDMDTDSLIQNTIRTAFNDRTVITIAHRINTVLDYDKIVVLENGNIVEIGNPTNLLENQSSRFYLMNKEAGLI</sequence>
<dbReference type="InterPro" id="IPR027417">
    <property type="entry name" value="P-loop_NTPase"/>
</dbReference>
<evidence type="ECO:0000313" key="16">
    <source>
        <dbReference type="Proteomes" id="UP000887116"/>
    </source>
</evidence>
<dbReference type="GO" id="GO:0005774">
    <property type="term" value="C:vacuolar membrane"/>
    <property type="evidence" value="ECO:0007669"/>
    <property type="project" value="UniProtKB-SubCell"/>
</dbReference>
<keyword evidence="8 12" id="KW-1133">Transmembrane helix</keyword>
<dbReference type="InterPro" id="IPR050173">
    <property type="entry name" value="ABC_transporter_C-like"/>
</dbReference>
<gene>
    <name evidence="15" type="primary">ABCC1</name>
    <name evidence="15" type="ORF">TNCT_262481</name>
</gene>
<evidence type="ECO:0000256" key="11">
    <source>
        <dbReference type="ARBA" id="ARBA00047523"/>
    </source>
</evidence>
<proteinExistence type="inferred from homology"/>
<evidence type="ECO:0000256" key="8">
    <source>
        <dbReference type="ARBA" id="ARBA00022989"/>
    </source>
</evidence>
<feature type="transmembrane region" description="Helical" evidence="12">
    <location>
        <begin position="475"/>
        <end position="503"/>
    </location>
</feature>
<keyword evidence="6" id="KW-0547">Nucleotide-binding</keyword>
<evidence type="ECO:0000259" key="14">
    <source>
        <dbReference type="PROSITE" id="PS50929"/>
    </source>
</evidence>
<feature type="transmembrane region" description="Helical" evidence="12">
    <location>
        <begin position="253"/>
        <end position="274"/>
    </location>
</feature>
<keyword evidence="4 12" id="KW-0812">Transmembrane</keyword>
<feature type="transmembrane region" description="Helical" evidence="12">
    <location>
        <begin position="295"/>
        <end position="313"/>
    </location>
</feature>
<feature type="transmembrane region" description="Helical" evidence="12">
    <location>
        <begin position="41"/>
        <end position="67"/>
    </location>
</feature>
<dbReference type="InterPro" id="IPR003593">
    <property type="entry name" value="AAA+_ATPase"/>
</dbReference>
<feature type="transmembrane region" description="Helical" evidence="12">
    <location>
        <begin position="1105"/>
        <end position="1126"/>
    </location>
</feature>
<comment type="similarity">
    <text evidence="2">Belongs to the ABC transporter superfamily. ABCC family. Conjugate transporter (TC 3.A.1.208) subfamily.</text>
</comment>
<keyword evidence="5" id="KW-0677">Repeat</keyword>
<dbReference type="Proteomes" id="UP000887116">
    <property type="component" value="Unassembled WGS sequence"/>
</dbReference>
<dbReference type="Gene3D" id="3.40.50.300">
    <property type="entry name" value="P-loop containing nucleotide triphosphate hydrolases"/>
    <property type="match status" value="2"/>
</dbReference>
<organism evidence="15 16">
    <name type="scientific">Trichonephila clavata</name>
    <name type="common">Joro spider</name>
    <name type="synonym">Nephila clavata</name>
    <dbReference type="NCBI Taxonomy" id="2740835"/>
    <lineage>
        <taxon>Eukaryota</taxon>
        <taxon>Metazoa</taxon>
        <taxon>Ecdysozoa</taxon>
        <taxon>Arthropoda</taxon>
        <taxon>Chelicerata</taxon>
        <taxon>Arachnida</taxon>
        <taxon>Araneae</taxon>
        <taxon>Araneomorphae</taxon>
        <taxon>Entelegynae</taxon>
        <taxon>Araneoidea</taxon>
        <taxon>Nephilidae</taxon>
        <taxon>Trichonephila</taxon>
    </lineage>
</organism>
<dbReference type="InterPro" id="IPR017871">
    <property type="entry name" value="ABC_transporter-like_CS"/>
</dbReference>
<evidence type="ECO:0000313" key="15">
    <source>
        <dbReference type="EMBL" id="GFR19564.1"/>
    </source>
</evidence>
<dbReference type="GO" id="GO:0005524">
    <property type="term" value="F:ATP binding"/>
    <property type="evidence" value="ECO:0007669"/>
    <property type="project" value="UniProtKB-KW"/>
</dbReference>
<evidence type="ECO:0000256" key="3">
    <source>
        <dbReference type="ARBA" id="ARBA00022448"/>
    </source>
</evidence>
<dbReference type="SUPFAM" id="SSF52540">
    <property type="entry name" value="P-loop containing nucleoside triphosphate hydrolases"/>
    <property type="match status" value="2"/>
</dbReference>
<feature type="domain" description="ABC transporter" evidence="13">
    <location>
        <begin position="572"/>
        <end position="796"/>
    </location>
</feature>
<evidence type="ECO:0000256" key="1">
    <source>
        <dbReference type="ARBA" id="ARBA00004128"/>
    </source>
</evidence>
<dbReference type="SMART" id="SM00382">
    <property type="entry name" value="AAA"/>
    <property type="match status" value="2"/>
</dbReference>
<name>A0A8X6ICI8_TRICU</name>
<dbReference type="PROSITE" id="PS50893">
    <property type="entry name" value="ABC_TRANSPORTER_2"/>
    <property type="match status" value="2"/>
</dbReference>
<keyword evidence="16" id="KW-1185">Reference proteome</keyword>
<evidence type="ECO:0000256" key="6">
    <source>
        <dbReference type="ARBA" id="ARBA00022741"/>
    </source>
</evidence>
<evidence type="ECO:0000259" key="13">
    <source>
        <dbReference type="PROSITE" id="PS50893"/>
    </source>
</evidence>
<dbReference type="CDD" id="cd18595">
    <property type="entry name" value="ABC_6TM_MRP1_2_3_6_D1_like"/>
    <property type="match status" value="1"/>
</dbReference>
<dbReference type="GO" id="GO:0016887">
    <property type="term" value="F:ATP hydrolysis activity"/>
    <property type="evidence" value="ECO:0007669"/>
    <property type="project" value="InterPro"/>
</dbReference>
<accession>A0A8X6ICI8</accession>
<dbReference type="OrthoDB" id="6424199at2759"/>
<evidence type="ECO:0000256" key="9">
    <source>
        <dbReference type="ARBA" id="ARBA00023136"/>
    </source>
</evidence>
<dbReference type="PROSITE" id="PS50929">
    <property type="entry name" value="ABC_TM1F"/>
    <property type="match status" value="2"/>
</dbReference>
<dbReference type="InterPro" id="IPR011527">
    <property type="entry name" value="ABC1_TM_dom"/>
</dbReference>
<reference evidence="15" key="1">
    <citation type="submission" date="2020-07" db="EMBL/GenBank/DDBJ databases">
        <title>Multicomponent nature underlies the extraordinary mechanical properties of spider dragline silk.</title>
        <authorList>
            <person name="Kono N."/>
            <person name="Nakamura H."/>
            <person name="Mori M."/>
            <person name="Yoshida Y."/>
            <person name="Ohtoshi R."/>
            <person name="Malay A.D."/>
            <person name="Moran D.A.P."/>
            <person name="Tomita M."/>
            <person name="Numata K."/>
            <person name="Arakawa K."/>
        </authorList>
    </citation>
    <scope>NUCLEOTIDE SEQUENCE</scope>
</reference>
<feature type="transmembrane region" description="Helical" evidence="12">
    <location>
        <begin position="142"/>
        <end position="167"/>
    </location>
</feature>
<protein>
    <recommendedName>
        <fullName evidence="10">ABC-type glutathione-S-conjugate transporter</fullName>
        <ecNumber evidence="10">7.6.2.3</ecNumber>
    </recommendedName>
</protein>
<feature type="transmembrane region" description="Helical" evidence="12">
    <location>
        <begin position="881"/>
        <end position="903"/>
    </location>
</feature>
<evidence type="ECO:0000256" key="10">
    <source>
        <dbReference type="ARBA" id="ARBA00024220"/>
    </source>
</evidence>